<feature type="domain" description="FAD dependent oxidoreductase central" evidence="6">
    <location>
        <begin position="416"/>
        <end position="471"/>
    </location>
</feature>
<accession>A0A9B0F5A5</accession>
<evidence type="ECO:0000259" key="6">
    <source>
        <dbReference type="Pfam" id="PF16350"/>
    </source>
</evidence>
<feature type="domain" description="FAD dependent oxidoreductase" evidence="3">
    <location>
        <begin position="54"/>
        <end position="413"/>
    </location>
</feature>
<dbReference type="InterPro" id="IPR036188">
    <property type="entry name" value="FAD/NAD-bd_sf"/>
</dbReference>
<feature type="domain" description="Aminomethyltransferase C-terminal" evidence="5">
    <location>
        <begin position="785"/>
        <end position="872"/>
    </location>
</feature>
<evidence type="ECO:0000313" key="7">
    <source>
        <dbReference type="Proteomes" id="UP000835206"/>
    </source>
</evidence>
<name>A0A9B0F5A5_BOMTE</name>
<dbReference type="InterPro" id="IPR032503">
    <property type="entry name" value="FAO_M"/>
</dbReference>
<proteinExistence type="inferred from homology"/>
<dbReference type="InterPro" id="IPR013977">
    <property type="entry name" value="GcvT_C"/>
</dbReference>
<keyword evidence="7" id="KW-1185">Reference proteome</keyword>
<dbReference type="GeneID" id="100642881"/>
<feature type="compositionally biased region" description="Basic and acidic residues" evidence="2">
    <location>
        <begin position="883"/>
        <end position="900"/>
    </location>
</feature>
<dbReference type="PANTHER" id="PTHR43757:SF15">
    <property type="entry name" value="PYRUVATE DEHYDROGENASE PHOSPHATASE REGULATORY SUBUNIT, MITOCHONDRIAL-LIKE"/>
    <property type="match status" value="1"/>
</dbReference>
<dbReference type="InterPro" id="IPR028896">
    <property type="entry name" value="GcvT/YgfZ/DmdA"/>
</dbReference>
<evidence type="ECO:0000256" key="1">
    <source>
        <dbReference type="ARBA" id="ARBA00008609"/>
    </source>
</evidence>
<feature type="domain" description="GCVT N-terminal" evidence="4">
    <location>
        <begin position="474"/>
        <end position="765"/>
    </location>
</feature>
<dbReference type="Pfam" id="PF01571">
    <property type="entry name" value="GCV_T"/>
    <property type="match status" value="1"/>
</dbReference>
<dbReference type="Pfam" id="PF01266">
    <property type="entry name" value="DAO"/>
    <property type="match status" value="1"/>
</dbReference>
<dbReference type="FunFam" id="2.40.30.110:FF:000004">
    <property type="entry name" value="Pyruvate dehydrogenase phosphatase regulatory subunit, mitochondrial"/>
    <property type="match status" value="1"/>
</dbReference>
<dbReference type="SUPFAM" id="SSF103025">
    <property type="entry name" value="Folate-binding domain"/>
    <property type="match status" value="1"/>
</dbReference>
<keyword evidence="8" id="KW-0670">Pyruvate</keyword>
<dbReference type="SUPFAM" id="SSF101790">
    <property type="entry name" value="Aminomethyltransferase beta-barrel domain"/>
    <property type="match status" value="1"/>
</dbReference>
<dbReference type="InterPro" id="IPR027266">
    <property type="entry name" value="TrmE/GcvT-like"/>
</dbReference>
<dbReference type="Gene3D" id="3.30.1360.120">
    <property type="entry name" value="Probable tRNA modification gtpase trme, domain 1"/>
    <property type="match status" value="1"/>
</dbReference>
<evidence type="ECO:0000259" key="5">
    <source>
        <dbReference type="Pfam" id="PF08669"/>
    </source>
</evidence>
<dbReference type="Proteomes" id="UP000835206">
    <property type="component" value="Chromosome 7"/>
</dbReference>
<organism evidence="7 8">
    <name type="scientific">Bombus terrestris</name>
    <name type="common">Buff-tailed bumblebee</name>
    <name type="synonym">Apis terrestris</name>
    <dbReference type="NCBI Taxonomy" id="30195"/>
    <lineage>
        <taxon>Eukaryota</taxon>
        <taxon>Metazoa</taxon>
        <taxon>Ecdysozoa</taxon>
        <taxon>Arthropoda</taxon>
        <taxon>Hexapoda</taxon>
        <taxon>Insecta</taxon>
        <taxon>Pterygota</taxon>
        <taxon>Neoptera</taxon>
        <taxon>Endopterygota</taxon>
        <taxon>Hymenoptera</taxon>
        <taxon>Apocrita</taxon>
        <taxon>Aculeata</taxon>
        <taxon>Apoidea</taxon>
        <taxon>Anthophila</taxon>
        <taxon>Apidae</taxon>
        <taxon>Bombus</taxon>
        <taxon>Bombus</taxon>
    </lineage>
</organism>
<feature type="region of interest" description="Disordered" evidence="2">
    <location>
        <begin position="879"/>
        <end position="900"/>
    </location>
</feature>
<dbReference type="InterPro" id="IPR029043">
    <property type="entry name" value="GcvT/YgfZ_C"/>
</dbReference>
<evidence type="ECO:0000313" key="8">
    <source>
        <dbReference type="RefSeq" id="XP_003396627.1"/>
    </source>
</evidence>
<dbReference type="FunFam" id="3.30.70.1400:FF:000003">
    <property type="entry name" value="Pyruvate dehydrogenase phosphatase regulatory subunit"/>
    <property type="match status" value="1"/>
</dbReference>
<sequence>MTMWHHSKLICNKFVTKWNNFAFYNYNKRIRHSSSKTTVETNDDVDDPLPKQTKVVICGGGVMGGAVAYHLSLMGLGSQTVIVESGRLGGGTTWHTSGLVGAFKPSLAQVKLAQNTIALYKALEKKGLSTGWKQCGSLSLARTRDRMTVFRRMKAQSISCNIECHLITPKQVQEICPLLRVDDLVGGLWIPGDGVGDPYQICLTLIGEARKKGVKVFENCKVTKIITQNGRIAAVETTHGIIECEHFVNCAGFWARNVGKLSEPYVKVPLHPVEHYYLHTKSINGLDPMTPVIRDLDGYIYFRENNGSLLAGGFEPVAKPAFEDGTIPGGTEQRFLPEDWDHFHILLEQMLYRIPSLGNAILEKLCNGPEAFSPDCKWIVGEAPEIRNYYIAAGMKTVGISAAGGVGRATAELIVNGSTSLDMYELDVSRFLGLHNNRKFLRDRVKEVPGMHYALQYPHHEFKTGRNLRMSPIYPKLRAAGAIFGQVMGYERPSWFQLDGDNDLETIDGFQRCKIAYTNTFSKPPWFEAVWNEYAACRETIGLSDYSSFTKIDLWSNGTEVVDFLQYLCSNDVDVPVGGIIHTGLQNHRGGYENDCSLARIAPNHYMMIAPTIQQTRCKHWINRHLPVDGSVAVSDVTSAYTAICIMGPATRQLLSELTDTDLNPKNFPFFTFKELDVGLANGIRTMNLTHTGELGYVLYIPNEFALHVYTRLVDAGVKYGIKHAGYYATRALRVEKFYAFWGQDLDTFTTPLECGRTWRVKLDKGVHFIGRDALLKQREEGVKRKYVQLLLNDHDPELDTWCWGSEPIFRNGKYCGMTTTTGYGFTFKKQICLGFVQNFDSQGRPQEVTNEYILSGDYEVDVAGIKFPAKCHLHSPNLPTKFPDKERDSYHATRDHQVV</sequence>
<dbReference type="GO" id="GO:0005739">
    <property type="term" value="C:mitochondrion"/>
    <property type="evidence" value="ECO:0007669"/>
    <property type="project" value="TreeGrafter"/>
</dbReference>
<dbReference type="Pfam" id="PF08669">
    <property type="entry name" value="GCV_T_C"/>
    <property type="match status" value="1"/>
</dbReference>
<protein>
    <submittedName>
        <fullName evidence="8">Pyruvate dehydrogenase phosphatase regulatory subunit, mitochondrial</fullName>
    </submittedName>
</protein>
<dbReference type="InterPro" id="IPR006222">
    <property type="entry name" value="GCVT_N"/>
</dbReference>
<evidence type="ECO:0000256" key="2">
    <source>
        <dbReference type="SAM" id="MobiDB-lite"/>
    </source>
</evidence>
<dbReference type="SUPFAM" id="SSF54373">
    <property type="entry name" value="FAD-linked reductases, C-terminal domain"/>
    <property type="match status" value="1"/>
</dbReference>
<dbReference type="InterPro" id="IPR006076">
    <property type="entry name" value="FAD-dep_OxRdtase"/>
</dbReference>
<dbReference type="KEGG" id="bter:100642881"/>
<dbReference type="PANTHER" id="PTHR43757">
    <property type="entry name" value="AMINOMETHYLTRANSFERASE"/>
    <property type="match status" value="1"/>
</dbReference>
<dbReference type="Gene3D" id="3.30.70.1400">
    <property type="entry name" value="Aminomethyltransferase beta-barrel domains"/>
    <property type="match status" value="1"/>
</dbReference>
<dbReference type="AlphaFoldDB" id="A0A9B0F5A5"/>
<dbReference type="Pfam" id="PF16350">
    <property type="entry name" value="FAO_M"/>
    <property type="match status" value="1"/>
</dbReference>
<dbReference type="OrthoDB" id="429143at2759"/>
<dbReference type="RefSeq" id="XP_003396627.1">
    <property type="nucleotide sequence ID" value="XM_003396579.4"/>
</dbReference>
<comment type="similarity">
    <text evidence="1">Belongs to the GcvT family.</text>
</comment>
<reference evidence="8" key="1">
    <citation type="submission" date="2025-08" db="UniProtKB">
        <authorList>
            <consortium name="RefSeq"/>
        </authorList>
    </citation>
    <scope>IDENTIFICATION</scope>
</reference>
<dbReference type="Gene3D" id="3.30.9.10">
    <property type="entry name" value="D-Amino Acid Oxidase, subunit A, domain 2"/>
    <property type="match status" value="1"/>
</dbReference>
<evidence type="ECO:0000259" key="4">
    <source>
        <dbReference type="Pfam" id="PF01571"/>
    </source>
</evidence>
<gene>
    <name evidence="8" type="primary">LOC100642881</name>
</gene>
<dbReference type="SUPFAM" id="SSF51905">
    <property type="entry name" value="FAD/NAD(P)-binding domain"/>
    <property type="match status" value="1"/>
</dbReference>
<evidence type="ECO:0000259" key="3">
    <source>
        <dbReference type="Pfam" id="PF01266"/>
    </source>
</evidence>
<dbReference type="Gene3D" id="2.40.30.110">
    <property type="entry name" value="Aminomethyltransferase beta-barrel domains"/>
    <property type="match status" value="1"/>
</dbReference>
<dbReference type="Gene3D" id="3.50.50.60">
    <property type="entry name" value="FAD/NAD(P)-binding domain"/>
    <property type="match status" value="1"/>
</dbReference>